<comment type="subcellular location">
    <subcellularLocation>
        <location evidence="1">Mitochondrion</location>
    </subcellularLocation>
</comment>
<keyword evidence="5" id="KW-0687">Ribonucleoprotein</keyword>
<organism evidence="8 9">
    <name type="scientific">Fasciola gigantica</name>
    <name type="common">Giant liver fluke</name>
    <dbReference type="NCBI Taxonomy" id="46835"/>
    <lineage>
        <taxon>Eukaryota</taxon>
        <taxon>Metazoa</taxon>
        <taxon>Spiralia</taxon>
        <taxon>Lophotrochozoa</taxon>
        <taxon>Platyhelminthes</taxon>
        <taxon>Trematoda</taxon>
        <taxon>Digenea</taxon>
        <taxon>Plagiorchiida</taxon>
        <taxon>Echinostomata</taxon>
        <taxon>Echinostomatoidea</taxon>
        <taxon>Fasciolidae</taxon>
        <taxon>Fasciola</taxon>
    </lineage>
</organism>
<dbReference type="PANTHER" id="PTHR28595">
    <property type="entry name" value="39S RIBOSOMAL PROTEIN L54, MITOCHONDRIAL"/>
    <property type="match status" value="1"/>
</dbReference>
<protein>
    <recommendedName>
        <fullName evidence="7">Large ribosomal subunit protein mL54</fullName>
    </recommendedName>
</protein>
<dbReference type="GO" id="GO:0005762">
    <property type="term" value="C:mitochondrial large ribosomal subunit"/>
    <property type="evidence" value="ECO:0007669"/>
    <property type="project" value="TreeGrafter"/>
</dbReference>
<gene>
    <name evidence="8" type="ORF">FGIG_02630</name>
</gene>
<reference evidence="8 9" key="1">
    <citation type="submission" date="2019-04" db="EMBL/GenBank/DDBJ databases">
        <title>Annotation for the trematode Fasciola gigantica.</title>
        <authorList>
            <person name="Choi Y.-J."/>
        </authorList>
    </citation>
    <scope>NUCLEOTIDE SEQUENCE [LARGE SCALE GENOMIC DNA]</scope>
    <source>
        <strain evidence="8">Uganda_cow_1</strain>
    </source>
</reference>
<name>A0A504ZD71_FASGI</name>
<keyword evidence="4" id="KW-0496">Mitochondrion</keyword>
<evidence type="ECO:0000256" key="5">
    <source>
        <dbReference type="ARBA" id="ARBA00023274"/>
    </source>
</evidence>
<accession>A0A504ZD71</accession>
<evidence type="ECO:0000256" key="2">
    <source>
        <dbReference type="ARBA" id="ARBA00022946"/>
    </source>
</evidence>
<sequence length="151" mass="17847">MATPGQLWLGLFRVPARNFAKKVKSTKGVAAVTKSKELPVETDPEKLVNYCCINYRVGEQPIPLKPDNEYPDWLWTLRTERGPIPLNEIDKNSYYYWRRIRKTTLRHWNQLASVTGWHRKDHRTISDHPSRFYGDRYTVANDWYEAQKAHS</sequence>
<comment type="caution">
    <text evidence="8">The sequence shown here is derived from an EMBL/GenBank/DDBJ whole genome shotgun (WGS) entry which is preliminary data.</text>
</comment>
<evidence type="ECO:0000313" key="8">
    <source>
        <dbReference type="EMBL" id="TPP67240.1"/>
    </source>
</evidence>
<dbReference type="EMBL" id="SUNJ01000917">
    <property type="protein sequence ID" value="TPP67240.1"/>
    <property type="molecule type" value="Genomic_DNA"/>
</dbReference>
<dbReference type="AlphaFoldDB" id="A0A504ZD71"/>
<evidence type="ECO:0000256" key="7">
    <source>
        <dbReference type="ARBA" id="ARBA00035179"/>
    </source>
</evidence>
<dbReference type="OrthoDB" id="10252718at2759"/>
<dbReference type="PANTHER" id="PTHR28595:SF1">
    <property type="entry name" value="LARGE RIBOSOMAL SUBUNIT PROTEIN ML54"/>
    <property type="match status" value="1"/>
</dbReference>
<keyword evidence="9" id="KW-1185">Reference proteome</keyword>
<dbReference type="Proteomes" id="UP000316759">
    <property type="component" value="Unassembled WGS sequence"/>
</dbReference>
<keyword evidence="2" id="KW-0809">Transit peptide</keyword>
<evidence type="ECO:0000256" key="6">
    <source>
        <dbReference type="ARBA" id="ARBA00033752"/>
    </source>
</evidence>
<dbReference type="STRING" id="46835.A0A504ZD71"/>
<evidence type="ECO:0000256" key="4">
    <source>
        <dbReference type="ARBA" id="ARBA00023128"/>
    </source>
</evidence>
<evidence type="ECO:0000256" key="3">
    <source>
        <dbReference type="ARBA" id="ARBA00022980"/>
    </source>
</evidence>
<proteinExistence type="inferred from homology"/>
<evidence type="ECO:0000256" key="1">
    <source>
        <dbReference type="ARBA" id="ARBA00004173"/>
    </source>
</evidence>
<keyword evidence="3 8" id="KW-0689">Ribosomal protein</keyword>
<dbReference type="GO" id="GO:0003735">
    <property type="term" value="F:structural constituent of ribosome"/>
    <property type="evidence" value="ECO:0007669"/>
    <property type="project" value="TreeGrafter"/>
</dbReference>
<dbReference type="Pfam" id="PF08561">
    <property type="entry name" value="Ribosomal_L37"/>
    <property type="match status" value="1"/>
</dbReference>
<evidence type="ECO:0000313" key="9">
    <source>
        <dbReference type="Proteomes" id="UP000316759"/>
    </source>
</evidence>
<dbReference type="InterPro" id="IPR013870">
    <property type="entry name" value="Ribosomal_mL54"/>
</dbReference>
<comment type="similarity">
    <text evidence="6">Belongs to the mitochondrion-specific ribosomal protein mL54 family.</text>
</comment>